<dbReference type="Gene3D" id="3.10.50.40">
    <property type="match status" value="1"/>
</dbReference>
<protein>
    <recommendedName>
        <fullName evidence="4 11">Trigger factor</fullName>
        <shortName evidence="11">TF</shortName>
        <ecNumber evidence="3 11">5.2.1.8</ecNumber>
    </recommendedName>
    <alternativeName>
        <fullName evidence="10 11">PPIase</fullName>
    </alternativeName>
</protein>
<dbReference type="GO" id="GO:0043335">
    <property type="term" value="P:protein unfolding"/>
    <property type="evidence" value="ECO:0007669"/>
    <property type="project" value="TreeGrafter"/>
</dbReference>
<evidence type="ECO:0000313" key="14">
    <source>
        <dbReference type="EMBL" id="PJF36385.1"/>
    </source>
</evidence>
<evidence type="ECO:0000256" key="8">
    <source>
        <dbReference type="ARBA" id="ARBA00023235"/>
    </source>
</evidence>
<dbReference type="InterPro" id="IPR005215">
    <property type="entry name" value="Trig_fac"/>
</dbReference>
<evidence type="ECO:0000259" key="13">
    <source>
        <dbReference type="Pfam" id="PF05698"/>
    </source>
</evidence>
<dbReference type="EMBL" id="PGTM01000058">
    <property type="protein sequence ID" value="PJF36385.1"/>
    <property type="molecule type" value="Genomic_DNA"/>
</dbReference>
<evidence type="ECO:0000313" key="17">
    <source>
        <dbReference type="Proteomes" id="UP000229681"/>
    </source>
</evidence>
<dbReference type="SUPFAM" id="SSF102735">
    <property type="entry name" value="Trigger factor ribosome-binding domain"/>
    <property type="match status" value="1"/>
</dbReference>
<dbReference type="Proteomes" id="UP000229681">
    <property type="component" value="Unassembled WGS sequence"/>
</dbReference>
<comment type="caution">
    <text evidence="14">The sequence shown here is derived from an EMBL/GenBank/DDBJ whole genome shotgun (WGS) entry which is preliminary data.</text>
</comment>
<dbReference type="NCBIfam" id="TIGR00115">
    <property type="entry name" value="tig"/>
    <property type="match status" value="1"/>
</dbReference>
<dbReference type="Pfam" id="PF05697">
    <property type="entry name" value="Trigger_N"/>
    <property type="match status" value="1"/>
</dbReference>
<keyword evidence="9 11" id="KW-0131">Cell cycle</keyword>
<evidence type="ECO:0000256" key="2">
    <source>
        <dbReference type="ARBA" id="ARBA00005464"/>
    </source>
</evidence>
<evidence type="ECO:0000256" key="6">
    <source>
        <dbReference type="ARBA" id="ARBA00023110"/>
    </source>
</evidence>
<dbReference type="AlphaFoldDB" id="A0A2M8PFR0"/>
<dbReference type="GO" id="GO:0044183">
    <property type="term" value="F:protein folding chaperone"/>
    <property type="evidence" value="ECO:0007669"/>
    <property type="project" value="TreeGrafter"/>
</dbReference>
<proteinExistence type="inferred from homology"/>
<evidence type="ECO:0000259" key="12">
    <source>
        <dbReference type="Pfam" id="PF05697"/>
    </source>
</evidence>
<sequence length="495" mass="55137">MQVEHLDNHTARLTVEVPQDRLNAAMQRAAKRIAAKVNIPGFRKGKAPYAVVVNYVGQQAVMDEALEDLGNELYRESLKAAALEPYTTGSLEDIKTEPTLQLVFSVPKAPEVDLGNYRQVRHEYILPVITEEQVQELLEELRERHAEEIQVERPAELGDVITVDILGKAAHPQAEKQVDAAAEAAPEQEAASEPETFIKETDFRILLSTNPKHEFMPSFTEKALGVVVGETRTVTLAYPEDYKDAHLAGHTFDVTFTVKQIKARQLPELDDAFAKRASNNSLQTLADLQARLRSNLESEAKQKVDELYADLILEKIVEGASIRYPEAMVEDYLDDVLKELEDNLRQRGLSLSTLMQVQGKDKAALRAEYRETAINRLKRNLVMQALIRAERISVSADELDAHIDEMLDSIGGVDAKQAETFRRMFRSEANRRNVGLRLVLDRLKERLIAIGRGEAPELAAVDLSMPVAEQQILLGSQGAAASEVSESTDKPEASA</sequence>
<reference evidence="16 17" key="1">
    <citation type="submission" date="2017-11" db="EMBL/GenBank/DDBJ databases">
        <title>Evolution of Phototrophy in the Chloroflexi Phylum Driven by Horizontal Gene Transfer.</title>
        <authorList>
            <person name="Ward L.M."/>
            <person name="Hemp J."/>
            <person name="Shih P.M."/>
            <person name="Mcglynn S.E."/>
            <person name="Fischer W."/>
        </authorList>
    </citation>
    <scope>NUCLEOTIDE SEQUENCE [LARGE SCALE GENOMIC DNA]</scope>
    <source>
        <strain evidence="15">CP1_1M</strain>
        <strain evidence="14">JP3_13</strain>
    </source>
</reference>
<name>A0A2M8PFR0_9CHLR</name>
<dbReference type="GO" id="GO:0043022">
    <property type="term" value="F:ribosome binding"/>
    <property type="evidence" value="ECO:0007669"/>
    <property type="project" value="TreeGrafter"/>
</dbReference>
<dbReference type="EC" id="5.2.1.8" evidence="3 11"/>
<gene>
    <name evidence="11 14" type="primary">tig</name>
    <name evidence="14" type="ORF">CUN49_05750</name>
    <name evidence="15" type="ORF">CUN50_01480</name>
</gene>
<evidence type="ECO:0000256" key="3">
    <source>
        <dbReference type="ARBA" id="ARBA00013194"/>
    </source>
</evidence>
<keyword evidence="8 11" id="KW-0413">Isomerase</keyword>
<dbReference type="PANTHER" id="PTHR30560:SF3">
    <property type="entry name" value="TRIGGER FACTOR-LIKE PROTEIN TIG, CHLOROPLASTIC"/>
    <property type="match status" value="1"/>
</dbReference>
<comment type="subcellular location">
    <subcellularLocation>
        <location evidence="11">Cytoplasm</location>
    </subcellularLocation>
    <text evidence="11">About half TF is bound to the ribosome near the polypeptide exit tunnel while the other half is free in the cytoplasm.</text>
</comment>
<comment type="similarity">
    <text evidence="2 11">Belongs to the FKBP-type PPIase family. Tig subfamily.</text>
</comment>
<dbReference type="InterPro" id="IPR046357">
    <property type="entry name" value="PPIase_dom_sf"/>
</dbReference>
<organism evidence="14 17">
    <name type="scientific">Candidatus Thermofonsia Clade 1 bacterium</name>
    <dbReference type="NCBI Taxonomy" id="2364210"/>
    <lineage>
        <taxon>Bacteria</taxon>
        <taxon>Bacillati</taxon>
        <taxon>Chloroflexota</taxon>
        <taxon>Candidatus Thermofontia</taxon>
        <taxon>Candidatus Thermofonsia Clade 1</taxon>
    </lineage>
</organism>
<dbReference type="Pfam" id="PF05698">
    <property type="entry name" value="Trigger_C"/>
    <property type="match status" value="1"/>
</dbReference>
<dbReference type="InterPro" id="IPR008880">
    <property type="entry name" value="Trigger_fac_C"/>
</dbReference>
<keyword evidence="7 11" id="KW-0143">Chaperone</keyword>
<comment type="catalytic activity">
    <reaction evidence="1 11">
        <text>[protein]-peptidylproline (omega=180) = [protein]-peptidylproline (omega=0)</text>
        <dbReference type="Rhea" id="RHEA:16237"/>
        <dbReference type="Rhea" id="RHEA-COMP:10747"/>
        <dbReference type="Rhea" id="RHEA-COMP:10748"/>
        <dbReference type="ChEBI" id="CHEBI:83833"/>
        <dbReference type="ChEBI" id="CHEBI:83834"/>
        <dbReference type="EC" id="5.2.1.8"/>
    </reaction>
</comment>
<keyword evidence="5 11" id="KW-0132">Cell division</keyword>
<feature type="domain" description="Trigger factor ribosome-binding bacterial" evidence="12">
    <location>
        <begin position="2"/>
        <end position="141"/>
    </location>
</feature>
<evidence type="ECO:0000256" key="9">
    <source>
        <dbReference type="ARBA" id="ARBA00023306"/>
    </source>
</evidence>
<evidence type="ECO:0000256" key="7">
    <source>
        <dbReference type="ARBA" id="ARBA00023186"/>
    </source>
</evidence>
<evidence type="ECO:0000256" key="11">
    <source>
        <dbReference type="HAMAP-Rule" id="MF_00303"/>
    </source>
</evidence>
<evidence type="ECO:0000313" key="16">
    <source>
        <dbReference type="Proteomes" id="UP000228947"/>
    </source>
</evidence>
<accession>A0A2M8PFR0</accession>
<evidence type="ECO:0000256" key="4">
    <source>
        <dbReference type="ARBA" id="ARBA00016902"/>
    </source>
</evidence>
<dbReference type="PANTHER" id="PTHR30560">
    <property type="entry name" value="TRIGGER FACTOR CHAPERONE AND PEPTIDYL-PROLYL CIS/TRANS ISOMERASE"/>
    <property type="match status" value="1"/>
</dbReference>
<dbReference type="PIRSF" id="PIRSF003095">
    <property type="entry name" value="Trigger_factor"/>
    <property type="match status" value="1"/>
</dbReference>
<evidence type="ECO:0000256" key="1">
    <source>
        <dbReference type="ARBA" id="ARBA00000971"/>
    </source>
</evidence>
<dbReference type="EMBL" id="PGTL01000004">
    <property type="protein sequence ID" value="PJF43085.1"/>
    <property type="molecule type" value="Genomic_DNA"/>
</dbReference>
<dbReference type="Gene3D" id="1.10.3120.10">
    <property type="entry name" value="Trigger factor, C-terminal domain"/>
    <property type="match status" value="1"/>
</dbReference>
<dbReference type="InterPro" id="IPR036611">
    <property type="entry name" value="Trigger_fac_ribosome-bd_sf"/>
</dbReference>
<dbReference type="GO" id="GO:0005737">
    <property type="term" value="C:cytoplasm"/>
    <property type="evidence" value="ECO:0007669"/>
    <property type="project" value="UniProtKB-SubCell"/>
</dbReference>
<dbReference type="InterPro" id="IPR008881">
    <property type="entry name" value="Trigger_fac_ribosome-bd_bac"/>
</dbReference>
<comment type="function">
    <text evidence="11">Involved in protein export. Acts as a chaperone by maintaining the newly synthesized protein in an open conformation. Functions as a peptidyl-prolyl cis-trans isomerase.</text>
</comment>
<dbReference type="GO" id="GO:0051301">
    <property type="term" value="P:cell division"/>
    <property type="evidence" value="ECO:0007669"/>
    <property type="project" value="UniProtKB-KW"/>
</dbReference>
<dbReference type="InterPro" id="IPR037041">
    <property type="entry name" value="Trigger_fac_C_sf"/>
</dbReference>
<dbReference type="GO" id="GO:0051083">
    <property type="term" value="P:'de novo' cotranslational protein folding"/>
    <property type="evidence" value="ECO:0007669"/>
    <property type="project" value="TreeGrafter"/>
</dbReference>
<evidence type="ECO:0000313" key="15">
    <source>
        <dbReference type="EMBL" id="PJF43085.1"/>
    </source>
</evidence>
<keyword evidence="11" id="KW-0963">Cytoplasm</keyword>
<evidence type="ECO:0000256" key="10">
    <source>
        <dbReference type="ARBA" id="ARBA00029986"/>
    </source>
</evidence>
<dbReference type="SUPFAM" id="SSF109998">
    <property type="entry name" value="Triger factor/SurA peptide-binding domain-like"/>
    <property type="match status" value="1"/>
</dbReference>
<dbReference type="HAMAP" id="MF_00303">
    <property type="entry name" value="Trigger_factor_Tig"/>
    <property type="match status" value="1"/>
</dbReference>
<keyword evidence="6 11" id="KW-0697">Rotamase</keyword>
<feature type="domain" description="Trigger factor C-terminal" evidence="13">
    <location>
        <begin position="284"/>
        <end position="432"/>
    </location>
</feature>
<comment type="domain">
    <text evidence="11">Consists of 3 domains; the N-terminus binds the ribosome, the middle domain has PPIase activity, while the C-terminus has intrinsic chaperone activity on its own.</text>
</comment>
<evidence type="ECO:0000256" key="5">
    <source>
        <dbReference type="ARBA" id="ARBA00022618"/>
    </source>
</evidence>
<dbReference type="GO" id="GO:0003755">
    <property type="term" value="F:peptidyl-prolyl cis-trans isomerase activity"/>
    <property type="evidence" value="ECO:0007669"/>
    <property type="project" value="UniProtKB-UniRule"/>
</dbReference>
<dbReference type="GO" id="GO:0015031">
    <property type="term" value="P:protein transport"/>
    <property type="evidence" value="ECO:0007669"/>
    <property type="project" value="UniProtKB-UniRule"/>
</dbReference>
<dbReference type="InterPro" id="IPR027304">
    <property type="entry name" value="Trigger_fact/SurA_dom_sf"/>
</dbReference>
<dbReference type="Proteomes" id="UP000228947">
    <property type="component" value="Unassembled WGS sequence"/>
</dbReference>
<dbReference type="SUPFAM" id="SSF54534">
    <property type="entry name" value="FKBP-like"/>
    <property type="match status" value="1"/>
</dbReference>
<dbReference type="Gene3D" id="3.30.70.1050">
    <property type="entry name" value="Trigger factor ribosome-binding domain"/>
    <property type="match status" value="1"/>
</dbReference>